<sequence length="200" mass="23142">MPNERIIKFPFPEWISEKFTQNQNLHKIPYCVCYQRVEGDEGYGPYGFTTEKSHKIITNVLGNLFYVDDKSEAIKRAVNVNIDGIYLYGKKNNEILKEYNEYIALKTKNKIKSKKNLAIKPLPSEPALYRAINDGIFDSNKINMLVDYDCSFFLSKFNMPEGGQVLSFFELTIWDNIELESAKEGVETIELNTSNQLKAW</sequence>
<protein>
    <submittedName>
        <fullName evidence="1">Uncharacterized protein</fullName>
    </submittedName>
</protein>
<evidence type="ECO:0000313" key="2">
    <source>
        <dbReference type="Proteomes" id="UP000029986"/>
    </source>
</evidence>
<reference evidence="1 2" key="1">
    <citation type="journal article" date="2014" name="Gut Pathog.">
        <title>Gene clusters of Hafnia alvei strain FB1 important in survival and pathogenesis: a draft genome perspective.</title>
        <authorList>
            <person name="Tan J.Y."/>
            <person name="Yin W.F."/>
            <person name="Chan K.G."/>
        </authorList>
    </citation>
    <scope>NUCLEOTIDE SEQUENCE [LARGE SCALE GENOMIC DNA]</scope>
    <source>
        <strain evidence="1 2">FB1</strain>
    </source>
</reference>
<organism evidence="1 2">
    <name type="scientific">Hafnia alvei FB1</name>
    <dbReference type="NCBI Taxonomy" id="1453496"/>
    <lineage>
        <taxon>Bacteria</taxon>
        <taxon>Pseudomonadati</taxon>
        <taxon>Pseudomonadota</taxon>
        <taxon>Gammaproteobacteria</taxon>
        <taxon>Enterobacterales</taxon>
        <taxon>Hafniaceae</taxon>
        <taxon>Hafnia</taxon>
    </lineage>
</organism>
<dbReference type="PATRIC" id="fig|1453496.5.peg.2823"/>
<name>A0A097R3S0_HAFAL</name>
<dbReference type="OrthoDB" id="6636600at2"/>
<gene>
    <name evidence="1" type="ORF">AT03_13860</name>
</gene>
<keyword evidence="2" id="KW-1185">Reference proteome</keyword>
<dbReference type="KEGG" id="hav:AT03_13860"/>
<dbReference type="Proteomes" id="UP000029986">
    <property type="component" value="Chromosome"/>
</dbReference>
<dbReference type="EMBL" id="CP009706">
    <property type="protein sequence ID" value="AIU73368.1"/>
    <property type="molecule type" value="Genomic_DNA"/>
</dbReference>
<dbReference type="HOGENOM" id="CLU_116656_0_0_6"/>
<accession>A0A097R3S0</accession>
<proteinExistence type="predicted"/>
<evidence type="ECO:0000313" key="1">
    <source>
        <dbReference type="EMBL" id="AIU73368.1"/>
    </source>
</evidence>
<dbReference type="eggNOG" id="ENOG503350U">
    <property type="taxonomic scope" value="Bacteria"/>
</dbReference>
<dbReference type="AlphaFoldDB" id="A0A097R3S0"/>
<dbReference type="RefSeq" id="WP_025802376.1">
    <property type="nucleotide sequence ID" value="NZ_CP009706.1"/>
</dbReference>